<keyword evidence="4" id="KW-1185">Reference proteome</keyword>
<dbReference type="SUPFAM" id="SSF69318">
    <property type="entry name" value="Integrin alpha N-terminal domain"/>
    <property type="match status" value="1"/>
</dbReference>
<accession>A0A815RJ41</accession>
<feature type="non-terminal residue" evidence="2">
    <location>
        <position position="1"/>
    </location>
</feature>
<dbReference type="Proteomes" id="UP000663877">
    <property type="component" value="Unassembled WGS sequence"/>
</dbReference>
<dbReference type="EMBL" id="CAJNOI010002476">
    <property type="protein sequence ID" value="CAF1477768.1"/>
    <property type="molecule type" value="Genomic_DNA"/>
</dbReference>
<evidence type="ECO:0000256" key="1">
    <source>
        <dbReference type="ARBA" id="ARBA00022729"/>
    </source>
</evidence>
<gene>
    <name evidence="2" type="ORF">BJG266_LOCUS41892</name>
    <name evidence="3" type="ORF">QVE165_LOCUS58769</name>
</gene>
<dbReference type="EMBL" id="CAJNOM010002796">
    <property type="protein sequence ID" value="CAF1637740.1"/>
    <property type="molecule type" value="Genomic_DNA"/>
</dbReference>
<dbReference type="AlphaFoldDB" id="A0A815RJ41"/>
<keyword evidence="1" id="KW-0732">Signal</keyword>
<evidence type="ECO:0000313" key="4">
    <source>
        <dbReference type="Proteomes" id="UP000663832"/>
    </source>
</evidence>
<name>A0A815RJ41_9BILA</name>
<dbReference type="InterPro" id="IPR013517">
    <property type="entry name" value="FG-GAP"/>
</dbReference>
<evidence type="ECO:0000313" key="5">
    <source>
        <dbReference type="Proteomes" id="UP000663877"/>
    </source>
</evidence>
<proteinExistence type="predicted"/>
<dbReference type="OrthoDB" id="10038118at2759"/>
<evidence type="ECO:0000313" key="2">
    <source>
        <dbReference type="EMBL" id="CAF1477768.1"/>
    </source>
</evidence>
<protein>
    <recommendedName>
        <fullName evidence="6">VCBS repeat-containing protein</fullName>
    </recommendedName>
</protein>
<reference evidence="2" key="1">
    <citation type="submission" date="2021-02" db="EMBL/GenBank/DDBJ databases">
        <authorList>
            <person name="Nowell W R."/>
        </authorList>
    </citation>
    <scope>NUCLEOTIDE SEQUENCE</scope>
</reference>
<dbReference type="InterPro" id="IPR028994">
    <property type="entry name" value="Integrin_alpha_N"/>
</dbReference>
<dbReference type="Proteomes" id="UP000663832">
    <property type="component" value="Unassembled WGS sequence"/>
</dbReference>
<sequence length="167" mass="18852">FIYSAINYEEGDKFEFKPFDERIHGIPQSIIQGRFNDDDFDDIALVAPQSNGLHVLLSTGDGKFLQQIYHIKNSPISVVRINFNNDSIDDLAILNSNQTIGIYLGTKLGIFSEEKISFQIGKNSTDQSFQLLKVVDLNRDGKDDLVLIDPVEQTFRVLLGANCNKHF</sequence>
<organism evidence="2 5">
    <name type="scientific">Adineta steineri</name>
    <dbReference type="NCBI Taxonomy" id="433720"/>
    <lineage>
        <taxon>Eukaryota</taxon>
        <taxon>Metazoa</taxon>
        <taxon>Spiralia</taxon>
        <taxon>Gnathifera</taxon>
        <taxon>Rotifera</taxon>
        <taxon>Eurotatoria</taxon>
        <taxon>Bdelloidea</taxon>
        <taxon>Adinetida</taxon>
        <taxon>Adinetidae</taxon>
        <taxon>Adineta</taxon>
    </lineage>
</organism>
<dbReference type="Gene3D" id="2.130.10.130">
    <property type="entry name" value="Integrin alpha, N-terminal"/>
    <property type="match status" value="1"/>
</dbReference>
<comment type="caution">
    <text evidence="2">The sequence shown here is derived from an EMBL/GenBank/DDBJ whole genome shotgun (WGS) entry which is preliminary data.</text>
</comment>
<evidence type="ECO:0008006" key="6">
    <source>
        <dbReference type="Google" id="ProtNLM"/>
    </source>
</evidence>
<evidence type="ECO:0000313" key="3">
    <source>
        <dbReference type="EMBL" id="CAF1637740.1"/>
    </source>
</evidence>
<dbReference type="Pfam" id="PF13517">
    <property type="entry name" value="FG-GAP_3"/>
    <property type="match status" value="1"/>
</dbReference>